<keyword evidence="2" id="KW-1185">Reference proteome</keyword>
<proteinExistence type="predicted"/>
<reference evidence="3" key="1">
    <citation type="submission" date="2022-11" db="UniProtKB">
        <authorList>
            <consortium name="WormBaseParasite"/>
        </authorList>
    </citation>
    <scope>IDENTIFICATION</scope>
</reference>
<dbReference type="AlphaFoldDB" id="A0A915KNL0"/>
<evidence type="ECO:0000256" key="1">
    <source>
        <dbReference type="SAM" id="Coils"/>
    </source>
</evidence>
<sequence length="103" mass="12297">MMPTVETWRNFMLEFDHLNTAYRTLSLKFSTLKAEYENLHISFQEYKQLSENELYSKNTLFDAERSALLNRIDSLTRELSNIRQNIENSETLTEDLKILSREN</sequence>
<organism evidence="2 3">
    <name type="scientific">Romanomermis culicivorax</name>
    <name type="common">Nematode worm</name>
    <dbReference type="NCBI Taxonomy" id="13658"/>
    <lineage>
        <taxon>Eukaryota</taxon>
        <taxon>Metazoa</taxon>
        <taxon>Ecdysozoa</taxon>
        <taxon>Nematoda</taxon>
        <taxon>Enoplea</taxon>
        <taxon>Dorylaimia</taxon>
        <taxon>Mermithida</taxon>
        <taxon>Mermithoidea</taxon>
        <taxon>Mermithidae</taxon>
        <taxon>Romanomermis</taxon>
    </lineage>
</organism>
<keyword evidence="1" id="KW-0175">Coiled coil</keyword>
<name>A0A915KNL0_ROMCU</name>
<dbReference type="Proteomes" id="UP000887565">
    <property type="component" value="Unplaced"/>
</dbReference>
<accession>A0A915KNL0</accession>
<feature type="coiled-coil region" evidence="1">
    <location>
        <begin position="65"/>
        <end position="92"/>
    </location>
</feature>
<dbReference type="WBParaSite" id="nRc.2.0.1.t40376-RA">
    <property type="protein sequence ID" value="nRc.2.0.1.t40376-RA"/>
    <property type="gene ID" value="nRc.2.0.1.g40376"/>
</dbReference>
<protein>
    <submittedName>
        <fullName evidence="3">Uncharacterized protein</fullName>
    </submittedName>
</protein>
<evidence type="ECO:0000313" key="2">
    <source>
        <dbReference type="Proteomes" id="UP000887565"/>
    </source>
</evidence>
<evidence type="ECO:0000313" key="3">
    <source>
        <dbReference type="WBParaSite" id="nRc.2.0.1.t40376-RA"/>
    </source>
</evidence>